<dbReference type="InterPro" id="IPR011990">
    <property type="entry name" value="TPR-like_helical_dom_sf"/>
</dbReference>
<dbReference type="GO" id="GO:0000155">
    <property type="term" value="F:phosphorelay sensor kinase activity"/>
    <property type="evidence" value="ECO:0007669"/>
    <property type="project" value="InterPro"/>
</dbReference>
<dbReference type="Gene3D" id="1.25.40.10">
    <property type="entry name" value="Tetratricopeptide repeat domain"/>
    <property type="match status" value="2"/>
</dbReference>
<reference evidence="10" key="1">
    <citation type="submission" date="2017-04" db="EMBL/GenBank/DDBJ databases">
        <authorList>
            <person name="Varghese N."/>
            <person name="Submissions S."/>
        </authorList>
    </citation>
    <scope>NUCLEOTIDE SEQUENCE [LARGE SCALE GENOMIC DNA]</scope>
    <source>
        <strain evidence="10">DSM 4125</strain>
    </source>
</reference>
<sequence length="882" mass="101366">MGRVNSYILNFQYLLLLFCIILVPRGLLSQSKPTEDRETISTLLKEADENWHNNIPKAQRAAAEAFSQLNSETSPLLKAEAYAQYGISFYTDLNYDSAIFYYKKATEVAAQNGIIVHKYMAITTSAMSKTGRFMDVINLANKRISQLRFKDAEYYKLLMIKLSASISLGSTEKSKSIITILDQFKEDEFTLESRQKAYKLKAKYYHLTAQYQKSDSLLSILLQDYIDPHNKMDAAEIHLLLAQNAMEISQYKRSSELLLAAKTVYDSLGYEFGQANVNLFTGSLLSWMGQYNDASDYIFEALRVFEKNGNQNETMIAYYELGWIFFSMQMEERAKKYLKQSIVIARNISNLKYLGNVHNAYGSLYTDLKKYDSANFYFDSSIYYQEITQNIRSIAAAKFNKAIVLEKLGKDQEALDLYRYGYKVDEKFRNTIGLIEGDWILGEYFMKKNQLDSAQYYFRVGEKRAKGLGEKYFLLKILEAQSNLNSRINNHLLASQYLKEALKTQKELSEENTKLELATLETTYDLKNKEKELSLLNLQKENNEQTIALNQKTIESQRNTLILLTIGILILLILSYIIFRYLKIRTKTNHQLRDLNYEIQEKQEEIVAQSEELKEANDHVHELNEFLEKRVKDRTLALEEALSELDHFFYRASHDFRGPLTTLMGLVSISRGYILSEEATVLFDKVNITVKKLDSLVKKLQAVSLLGDFENFKSPKILDLENEVKQIVDDVITNKSIDGSNYNSNISIKTSTKAVLFYPLILEICLKNLIENSLIFNYSTTVEIEINVVVEDDELMLSVHDNGIGISDEMQKEIFSMFKRTSQISTGNGLGLYIVKKAIDILKGKIEINSNINNGSTFILKFPLVGINEALEPNNEKLYIKK</sequence>
<evidence type="ECO:0000313" key="10">
    <source>
        <dbReference type="Proteomes" id="UP000193804"/>
    </source>
</evidence>
<keyword evidence="5" id="KW-0802">TPR repeat</keyword>
<keyword evidence="10" id="KW-1185">Reference proteome</keyword>
<feature type="transmembrane region" description="Helical" evidence="7">
    <location>
        <begin position="561"/>
        <end position="582"/>
    </location>
</feature>
<dbReference type="SUPFAM" id="SSF47384">
    <property type="entry name" value="Homodimeric domain of signal transducing histidine kinase"/>
    <property type="match status" value="1"/>
</dbReference>
<keyword evidence="6" id="KW-0175">Coiled coil</keyword>
<evidence type="ECO:0000259" key="8">
    <source>
        <dbReference type="PROSITE" id="PS50109"/>
    </source>
</evidence>
<dbReference type="GO" id="GO:0007234">
    <property type="term" value="P:osmosensory signaling via phosphorelay pathway"/>
    <property type="evidence" value="ECO:0007669"/>
    <property type="project" value="TreeGrafter"/>
</dbReference>
<keyword evidence="4 9" id="KW-0418">Kinase</keyword>
<dbReference type="PROSITE" id="PS50005">
    <property type="entry name" value="TPR"/>
    <property type="match status" value="1"/>
</dbReference>
<evidence type="ECO:0000256" key="4">
    <source>
        <dbReference type="ARBA" id="ARBA00022777"/>
    </source>
</evidence>
<dbReference type="PROSITE" id="PS50109">
    <property type="entry name" value="HIS_KIN"/>
    <property type="match status" value="1"/>
</dbReference>
<evidence type="ECO:0000256" key="1">
    <source>
        <dbReference type="ARBA" id="ARBA00000085"/>
    </source>
</evidence>
<dbReference type="GO" id="GO:0000156">
    <property type="term" value="F:phosphorelay response regulator activity"/>
    <property type="evidence" value="ECO:0007669"/>
    <property type="project" value="TreeGrafter"/>
</dbReference>
<dbReference type="EMBL" id="FXAW01000001">
    <property type="protein sequence ID" value="SMG08703.1"/>
    <property type="molecule type" value="Genomic_DNA"/>
</dbReference>
<proteinExistence type="predicted"/>
<dbReference type="InterPro" id="IPR036890">
    <property type="entry name" value="HATPase_C_sf"/>
</dbReference>
<dbReference type="InterPro" id="IPR019734">
    <property type="entry name" value="TPR_rpt"/>
</dbReference>
<dbReference type="InterPro" id="IPR003594">
    <property type="entry name" value="HATPase_dom"/>
</dbReference>
<dbReference type="InterPro" id="IPR004358">
    <property type="entry name" value="Sig_transdc_His_kin-like_C"/>
</dbReference>
<keyword evidence="3" id="KW-0808">Transferase</keyword>
<evidence type="ECO:0000256" key="7">
    <source>
        <dbReference type="SAM" id="Phobius"/>
    </source>
</evidence>
<keyword evidence="7" id="KW-1133">Transmembrane helix</keyword>
<evidence type="ECO:0000256" key="5">
    <source>
        <dbReference type="PROSITE-ProRule" id="PRU00339"/>
    </source>
</evidence>
<dbReference type="InterPro" id="IPR005467">
    <property type="entry name" value="His_kinase_dom"/>
</dbReference>
<dbReference type="EC" id="2.7.13.3" evidence="2"/>
<dbReference type="Proteomes" id="UP000193804">
    <property type="component" value="Unassembled WGS sequence"/>
</dbReference>
<keyword evidence="7" id="KW-0812">Transmembrane</keyword>
<gene>
    <name evidence="9" type="ORF">SAMN05661096_00154</name>
</gene>
<dbReference type="Gene3D" id="1.10.287.130">
    <property type="match status" value="1"/>
</dbReference>
<dbReference type="SUPFAM" id="SSF48452">
    <property type="entry name" value="TPR-like"/>
    <property type="match status" value="1"/>
</dbReference>
<dbReference type="GO" id="GO:0030295">
    <property type="term" value="F:protein kinase activator activity"/>
    <property type="evidence" value="ECO:0007669"/>
    <property type="project" value="TreeGrafter"/>
</dbReference>
<dbReference type="InterPro" id="IPR050351">
    <property type="entry name" value="BphY/WalK/GraS-like"/>
</dbReference>
<evidence type="ECO:0000256" key="3">
    <source>
        <dbReference type="ARBA" id="ARBA00022679"/>
    </source>
</evidence>
<feature type="coiled-coil region" evidence="6">
    <location>
        <begin position="585"/>
        <end position="630"/>
    </location>
</feature>
<dbReference type="STRING" id="1028.SAMN05661096_00154"/>
<dbReference type="AlphaFoldDB" id="A0A1X7I4Q0"/>
<protein>
    <recommendedName>
        <fullName evidence="2">histidine kinase</fullName>
        <ecNumber evidence="2">2.7.13.3</ecNumber>
    </recommendedName>
</protein>
<dbReference type="PRINTS" id="PR00344">
    <property type="entry name" value="BCTRLSENSOR"/>
</dbReference>
<organism evidence="9 10">
    <name type="scientific">Marivirga sericea</name>
    <dbReference type="NCBI Taxonomy" id="1028"/>
    <lineage>
        <taxon>Bacteria</taxon>
        <taxon>Pseudomonadati</taxon>
        <taxon>Bacteroidota</taxon>
        <taxon>Cytophagia</taxon>
        <taxon>Cytophagales</taxon>
        <taxon>Marivirgaceae</taxon>
        <taxon>Marivirga</taxon>
    </lineage>
</organism>
<dbReference type="PANTHER" id="PTHR42878">
    <property type="entry name" value="TWO-COMPONENT HISTIDINE KINASE"/>
    <property type="match status" value="1"/>
</dbReference>
<dbReference type="Gene3D" id="3.30.565.10">
    <property type="entry name" value="Histidine kinase-like ATPase, C-terminal domain"/>
    <property type="match status" value="1"/>
</dbReference>
<evidence type="ECO:0000313" key="9">
    <source>
        <dbReference type="EMBL" id="SMG08703.1"/>
    </source>
</evidence>
<keyword evidence="7" id="KW-0472">Membrane</keyword>
<feature type="domain" description="Histidine kinase" evidence="8">
    <location>
        <begin position="651"/>
        <end position="866"/>
    </location>
</feature>
<evidence type="ECO:0000256" key="6">
    <source>
        <dbReference type="SAM" id="Coils"/>
    </source>
</evidence>
<dbReference type="InterPro" id="IPR036097">
    <property type="entry name" value="HisK_dim/P_sf"/>
</dbReference>
<name>A0A1X7I4Q0_9BACT</name>
<dbReference type="SMART" id="SM00028">
    <property type="entry name" value="TPR"/>
    <property type="match status" value="4"/>
</dbReference>
<evidence type="ECO:0000256" key="2">
    <source>
        <dbReference type="ARBA" id="ARBA00012438"/>
    </source>
</evidence>
<dbReference type="PANTHER" id="PTHR42878:SF15">
    <property type="entry name" value="BACTERIOPHYTOCHROME"/>
    <property type="match status" value="1"/>
</dbReference>
<comment type="catalytic activity">
    <reaction evidence="1">
        <text>ATP + protein L-histidine = ADP + protein N-phospho-L-histidine.</text>
        <dbReference type="EC" id="2.7.13.3"/>
    </reaction>
</comment>
<dbReference type="Pfam" id="PF02518">
    <property type="entry name" value="HATPase_c"/>
    <property type="match status" value="1"/>
</dbReference>
<feature type="repeat" description="TPR" evidence="5">
    <location>
        <begin position="79"/>
        <end position="112"/>
    </location>
</feature>
<accession>A0A1X7I4Q0</accession>
<dbReference type="SUPFAM" id="SSF55874">
    <property type="entry name" value="ATPase domain of HSP90 chaperone/DNA topoisomerase II/histidine kinase"/>
    <property type="match status" value="1"/>
</dbReference>
<feature type="coiled-coil region" evidence="6">
    <location>
        <begin position="498"/>
        <end position="546"/>
    </location>
</feature>
<dbReference type="SMART" id="SM00387">
    <property type="entry name" value="HATPase_c"/>
    <property type="match status" value="1"/>
</dbReference>